<dbReference type="Proteomes" id="UP000005019">
    <property type="component" value="Unassembled WGS sequence"/>
</dbReference>
<dbReference type="AlphaFoldDB" id="F5RG05"/>
<dbReference type="Pfam" id="PF13174">
    <property type="entry name" value="TPR_6"/>
    <property type="match status" value="1"/>
</dbReference>
<comment type="function">
    <text evidence="1">Mediates coordination of peptidoglycan synthesis and outer membrane constriction during cell division.</text>
</comment>
<feature type="signal peptide" evidence="1">
    <location>
        <begin position="1"/>
        <end position="23"/>
    </location>
</feature>
<proteinExistence type="inferred from homology"/>
<comment type="subcellular location">
    <subcellularLocation>
        <location evidence="1">Periplasm</location>
    </subcellularLocation>
</comment>
<dbReference type="InterPro" id="IPR019734">
    <property type="entry name" value="TPR_rpt"/>
</dbReference>
<dbReference type="eggNOG" id="COG1729">
    <property type="taxonomic scope" value="Bacteria"/>
</dbReference>
<sequence length="253" mass="27802" precursor="true">MQARNGVAAALAALFLIAAPARAALFDDDIARQRIEDLRADTKARIDALTQKLEQSQRMQGDLGNQIESLRGEIAKLRGQVEVLTYELEAATKRQKDFYLDLDNRLRVLETQPAKPAAAAEPAVDPAAEPRDYEAALNLLKGGKYPEAQVAFENFIKAWPKSNFQPAAHYWAASAAFQTKAYSRAAELYQQLYAQWPADVRAPEALIGLANTQQVQGDAKGAKKTLETVVAQYPGTSSADTARQRLKQMASKK</sequence>
<dbReference type="Gene3D" id="1.20.5.110">
    <property type="match status" value="1"/>
</dbReference>
<reference evidence="3 4" key="1">
    <citation type="journal article" date="2011" name="J. Bacteriol.">
        <title>Genome sequence of Methyloversatilis universalis FAM5T, a methylotrophic representative of the order Rhodocyclales.</title>
        <authorList>
            <person name="Kittichotirat W."/>
            <person name="Good N.M."/>
            <person name="Hall R."/>
            <person name="Bringel F."/>
            <person name="Lajus A."/>
            <person name="Medigue C."/>
            <person name="Smalley N.E."/>
            <person name="Beck D."/>
            <person name="Bumgarner R."/>
            <person name="Vuilleumier S."/>
            <person name="Kalyuzhnaya M.G."/>
        </authorList>
    </citation>
    <scope>NUCLEOTIDE SEQUENCE [LARGE SCALE GENOMIC DNA]</scope>
    <source>
        <strain evidence="4">ATCC BAA-1314 / JCM 13912 / FAM5</strain>
    </source>
</reference>
<keyword evidence="4" id="KW-1185">Reference proteome</keyword>
<comment type="similarity">
    <text evidence="1">Belongs to the CpoB family.</text>
</comment>
<dbReference type="OrthoDB" id="8525418at2"/>
<dbReference type="EMBL" id="AFHG01000057">
    <property type="protein sequence ID" value="EGK70493.1"/>
    <property type="molecule type" value="Genomic_DNA"/>
</dbReference>
<dbReference type="Pfam" id="PF13432">
    <property type="entry name" value="TPR_16"/>
    <property type="match status" value="1"/>
</dbReference>
<dbReference type="InterPro" id="IPR034706">
    <property type="entry name" value="CpoB"/>
</dbReference>
<evidence type="ECO:0000313" key="3">
    <source>
        <dbReference type="EMBL" id="EGK70493.1"/>
    </source>
</evidence>
<keyword evidence="1" id="KW-0574">Periplasm</keyword>
<dbReference type="Gene3D" id="1.25.40.10">
    <property type="entry name" value="Tetratricopeptide repeat domain"/>
    <property type="match status" value="1"/>
</dbReference>
<name>F5RG05_METUF</name>
<feature type="domain" description="YbgF trimerisation" evidence="2">
    <location>
        <begin position="43"/>
        <end position="115"/>
    </location>
</feature>
<feature type="chain" id="PRO_5009991514" description="Cell division coordinator CpoB" evidence="1">
    <location>
        <begin position="24"/>
        <end position="253"/>
    </location>
</feature>
<dbReference type="GO" id="GO:0043093">
    <property type="term" value="P:FtsZ-dependent cytokinesis"/>
    <property type="evidence" value="ECO:0007669"/>
    <property type="project" value="UniProtKB-UniRule"/>
</dbReference>
<keyword evidence="1" id="KW-0131">Cell cycle</keyword>
<dbReference type="SUPFAM" id="SSF48452">
    <property type="entry name" value="TPR-like"/>
    <property type="match status" value="1"/>
</dbReference>
<dbReference type="STRING" id="1000565.METUNv1_03398"/>
<dbReference type="Pfam" id="PF16331">
    <property type="entry name" value="TolA_bind_tri"/>
    <property type="match status" value="1"/>
</dbReference>
<dbReference type="NCBIfam" id="TIGR02795">
    <property type="entry name" value="tol_pal_ybgF"/>
    <property type="match status" value="1"/>
</dbReference>
<dbReference type="GO" id="GO:0030288">
    <property type="term" value="C:outer membrane-bounded periplasmic space"/>
    <property type="evidence" value="ECO:0007669"/>
    <property type="project" value="UniProtKB-UniRule"/>
</dbReference>
<keyword evidence="1" id="KW-0175">Coiled coil</keyword>
<feature type="coiled-coil region" evidence="1">
    <location>
        <begin position="32"/>
        <end position="94"/>
    </location>
</feature>
<dbReference type="InterPro" id="IPR032519">
    <property type="entry name" value="YbgF_tri"/>
</dbReference>
<evidence type="ECO:0000313" key="4">
    <source>
        <dbReference type="Proteomes" id="UP000005019"/>
    </source>
</evidence>
<keyword evidence="1" id="KW-0132">Cell division</keyword>
<dbReference type="InterPro" id="IPR014162">
    <property type="entry name" value="CpoB_C"/>
</dbReference>
<evidence type="ECO:0000259" key="2">
    <source>
        <dbReference type="Pfam" id="PF16331"/>
    </source>
</evidence>
<gene>
    <name evidence="1" type="primary">cpoB</name>
    <name evidence="3" type="ORF">METUNv1_03398</name>
</gene>
<dbReference type="GO" id="GO:0070206">
    <property type="term" value="P:protein trimerization"/>
    <property type="evidence" value="ECO:0007669"/>
    <property type="project" value="InterPro"/>
</dbReference>
<dbReference type="InterPro" id="IPR011990">
    <property type="entry name" value="TPR-like_helical_dom_sf"/>
</dbReference>
<dbReference type="RefSeq" id="WP_008063799.1">
    <property type="nucleotide sequence ID" value="NZ_AFHG01000057.1"/>
</dbReference>
<dbReference type="HAMAP" id="MF_02066">
    <property type="entry name" value="CpoB"/>
    <property type="match status" value="1"/>
</dbReference>
<evidence type="ECO:0000256" key="1">
    <source>
        <dbReference type="HAMAP-Rule" id="MF_02066"/>
    </source>
</evidence>
<comment type="caution">
    <text evidence="3">The sequence shown here is derived from an EMBL/GenBank/DDBJ whole genome shotgun (WGS) entry which is preliminary data.</text>
</comment>
<organism evidence="3 4">
    <name type="scientific">Methyloversatilis universalis (strain ATCC BAA-1314 / DSM 25237 / JCM 13912 / CCUG 52030 / FAM5)</name>
    <dbReference type="NCBI Taxonomy" id="1000565"/>
    <lineage>
        <taxon>Bacteria</taxon>
        <taxon>Pseudomonadati</taxon>
        <taxon>Pseudomonadota</taxon>
        <taxon>Betaproteobacteria</taxon>
        <taxon>Nitrosomonadales</taxon>
        <taxon>Sterolibacteriaceae</taxon>
        <taxon>Methyloversatilis</taxon>
    </lineage>
</organism>
<keyword evidence="1" id="KW-0732">Signal</keyword>
<protein>
    <recommendedName>
        <fullName evidence="1">Cell division coordinator CpoB</fullName>
    </recommendedName>
</protein>
<accession>F5RG05</accession>